<dbReference type="EMBL" id="CP129674">
    <property type="protein sequence ID" value="XDS43717.1"/>
    <property type="molecule type" value="Genomic_DNA"/>
</dbReference>
<protein>
    <recommendedName>
        <fullName evidence="3 4">Dephospho-CoA kinase</fullName>
        <ecNumber evidence="3 4">2.7.1.24</ecNumber>
    </recommendedName>
    <alternativeName>
        <fullName evidence="3">Dephosphocoenzyme A kinase</fullName>
    </alternativeName>
</protein>
<proteinExistence type="inferred from homology"/>
<dbReference type="NCBIfam" id="TIGR00152">
    <property type="entry name" value="dephospho-CoA kinase"/>
    <property type="match status" value="1"/>
</dbReference>
<dbReference type="GO" id="GO:0015937">
    <property type="term" value="P:coenzyme A biosynthetic process"/>
    <property type="evidence" value="ECO:0007669"/>
    <property type="project" value="UniProtKB-UniRule"/>
</dbReference>
<evidence type="ECO:0000256" key="1">
    <source>
        <dbReference type="ARBA" id="ARBA00022741"/>
    </source>
</evidence>
<gene>
    <name evidence="3 5" type="primary">coaE</name>
    <name evidence="5" type="ORF">QN215_05230</name>
</gene>
<feature type="binding site" evidence="3">
    <location>
        <begin position="10"/>
        <end position="15"/>
    </location>
    <ligand>
        <name>ATP</name>
        <dbReference type="ChEBI" id="CHEBI:30616"/>
    </ligand>
</feature>
<dbReference type="Gene3D" id="3.40.50.300">
    <property type="entry name" value="P-loop containing nucleotide triphosphate hydrolases"/>
    <property type="match status" value="1"/>
</dbReference>
<dbReference type="GO" id="GO:0004140">
    <property type="term" value="F:dephospho-CoA kinase activity"/>
    <property type="evidence" value="ECO:0007669"/>
    <property type="project" value="UniProtKB-UniRule"/>
</dbReference>
<keyword evidence="3" id="KW-0173">Coenzyme A biosynthesis</keyword>
<keyword evidence="3 5" id="KW-0808">Transferase</keyword>
<dbReference type="GO" id="GO:0005737">
    <property type="term" value="C:cytoplasm"/>
    <property type="evidence" value="ECO:0007669"/>
    <property type="project" value="UniProtKB-SubCell"/>
</dbReference>
<dbReference type="RefSeq" id="WP_369343312.1">
    <property type="nucleotide sequence ID" value="NZ_CP129674.1"/>
</dbReference>
<keyword evidence="2 3" id="KW-0067">ATP-binding</keyword>
<comment type="pathway">
    <text evidence="3">Cofactor biosynthesis; coenzyme A biosynthesis; CoA from (R)-pantothenate: step 5/5.</text>
</comment>
<dbReference type="PANTHER" id="PTHR10695">
    <property type="entry name" value="DEPHOSPHO-COA KINASE-RELATED"/>
    <property type="match status" value="1"/>
</dbReference>
<comment type="subcellular location">
    <subcellularLocation>
        <location evidence="3">Cytoplasm</location>
    </subcellularLocation>
</comment>
<dbReference type="KEGG" id="baqk:QN215_05230"/>
<dbReference type="InterPro" id="IPR001977">
    <property type="entry name" value="Depp_CoAkinase"/>
</dbReference>
<evidence type="ECO:0000313" key="5">
    <source>
        <dbReference type="EMBL" id="XDS43717.1"/>
    </source>
</evidence>
<dbReference type="HAMAP" id="MF_00376">
    <property type="entry name" value="Dephospho_CoA_kinase"/>
    <property type="match status" value="1"/>
</dbReference>
<dbReference type="AlphaFoldDB" id="A0AB39U4B7"/>
<name>A0AB39U4B7_9BIFI</name>
<evidence type="ECO:0000256" key="2">
    <source>
        <dbReference type="ARBA" id="ARBA00022840"/>
    </source>
</evidence>
<accession>A0AB39U4B7</accession>
<reference evidence="5" key="1">
    <citation type="submission" date="2023-07" db="EMBL/GenBank/DDBJ databases">
        <title>Bifidobacterium aquikefiriaerophilum sp. nov. and Bifidobacterium eccum sp. nov., isolated from water kefir.</title>
        <authorList>
            <person name="Breselge S."/>
            <person name="Bellassi P."/>
            <person name="Barcenilla C."/>
            <person name="Alvarez-Ordonez A."/>
            <person name="Morelli L."/>
            <person name="Cotter P.D."/>
        </authorList>
    </citation>
    <scope>NUCLEOTIDE SEQUENCE</scope>
    <source>
        <strain evidence="5">WK041_4_12</strain>
    </source>
</reference>
<evidence type="ECO:0000256" key="4">
    <source>
        <dbReference type="NCBIfam" id="TIGR00152"/>
    </source>
</evidence>
<organism evidence="5">
    <name type="scientific">Bifidobacterium aquikefiricola</name>
    <dbReference type="NCBI Taxonomy" id="3059038"/>
    <lineage>
        <taxon>Bacteria</taxon>
        <taxon>Bacillati</taxon>
        <taxon>Actinomycetota</taxon>
        <taxon>Actinomycetes</taxon>
        <taxon>Bifidobacteriales</taxon>
        <taxon>Bifidobacteriaceae</taxon>
        <taxon>Bifidobacterium</taxon>
    </lineage>
</organism>
<keyword evidence="1 3" id="KW-0547">Nucleotide-binding</keyword>
<dbReference type="Pfam" id="PF01121">
    <property type="entry name" value="CoaE"/>
    <property type="match status" value="1"/>
</dbReference>
<dbReference type="InterPro" id="IPR027417">
    <property type="entry name" value="P-loop_NTPase"/>
</dbReference>
<dbReference type="PROSITE" id="PS51219">
    <property type="entry name" value="DPCK"/>
    <property type="match status" value="1"/>
</dbReference>
<evidence type="ECO:0000256" key="3">
    <source>
        <dbReference type="HAMAP-Rule" id="MF_00376"/>
    </source>
</evidence>
<keyword evidence="3" id="KW-0963">Cytoplasm</keyword>
<sequence length="217" mass="24163">MRIAVTGGIAAGKSTVVAHLRDLGAYVIDYDAIAAAVVAPDTAGLRSIVSAFGPEAVDEHGQLRRNWLASVVFGGAEHARQRQRLNAIVHPLVYERAAILETQFLRSLSDDVEPQHRIIVHDVPLLSEVIHTMHVEFRHIITVEAPIDVRIQRMVSRRHMSLHDAQARVQSQSSERQRLAIADIVIDSAVSIEQMFETVDRVYAGLVEEQRESCDPR</sequence>
<dbReference type="PANTHER" id="PTHR10695:SF46">
    <property type="entry name" value="BIFUNCTIONAL COENZYME A SYNTHASE-RELATED"/>
    <property type="match status" value="1"/>
</dbReference>
<dbReference type="SUPFAM" id="SSF52540">
    <property type="entry name" value="P-loop containing nucleoside triphosphate hydrolases"/>
    <property type="match status" value="1"/>
</dbReference>
<keyword evidence="3 5" id="KW-0418">Kinase</keyword>
<comment type="function">
    <text evidence="3">Catalyzes the phosphorylation of the 3'-hydroxyl group of dephosphocoenzyme A to form coenzyme A.</text>
</comment>
<comment type="similarity">
    <text evidence="3">Belongs to the CoaE family.</text>
</comment>
<dbReference type="EC" id="2.7.1.24" evidence="3 4"/>
<dbReference type="CDD" id="cd02022">
    <property type="entry name" value="DPCK"/>
    <property type="match status" value="1"/>
</dbReference>
<comment type="catalytic activity">
    <reaction evidence="3">
        <text>3'-dephospho-CoA + ATP = ADP + CoA + H(+)</text>
        <dbReference type="Rhea" id="RHEA:18245"/>
        <dbReference type="ChEBI" id="CHEBI:15378"/>
        <dbReference type="ChEBI" id="CHEBI:30616"/>
        <dbReference type="ChEBI" id="CHEBI:57287"/>
        <dbReference type="ChEBI" id="CHEBI:57328"/>
        <dbReference type="ChEBI" id="CHEBI:456216"/>
        <dbReference type="EC" id="2.7.1.24"/>
    </reaction>
</comment>
<dbReference type="GO" id="GO:0005524">
    <property type="term" value="F:ATP binding"/>
    <property type="evidence" value="ECO:0007669"/>
    <property type="project" value="UniProtKB-UniRule"/>
</dbReference>